<dbReference type="eggNOG" id="COG1413">
    <property type="taxonomic scope" value="Bacteria"/>
</dbReference>
<dbReference type="InterPro" id="IPR011989">
    <property type="entry name" value="ARM-like"/>
</dbReference>
<sequence length="309" mass="33266">MNILGNSKISLLLAALLGAGISYGLFGVMVGDSAHQQKILSLEHKVAELEALLAQQAPTLHSKRVLTGNLVGQSLASSTNSAMGAAGKNDLSPTASTEGEADSAAVNHEQILKDLLTLAYGDPRSFVEKVQEFLAQNPGRENIAIASKGVYDLAENRDNLPDYALDTLYHQQTNTDLKRVTAQVLSMRGDNRLLEKQITDMQAGLRSENPADRQKVLVELAKTRYVSAANAVVPLLQDEDIGVKLDALLALRSTGNQTHIGFVESLVNHPDASVSWLANDVINTLQNLSDRARTRITQADIAAELPPIM</sequence>
<evidence type="ECO:0000313" key="3">
    <source>
        <dbReference type="Proteomes" id="UP000001036"/>
    </source>
</evidence>
<gene>
    <name evidence="2" type="ordered locus">CJA_3761</name>
</gene>
<dbReference type="STRING" id="498211.CJA_3761"/>
<proteinExistence type="predicted"/>
<feature type="region of interest" description="Disordered" evidence="1">
    <location>
        <begin position="80"/>
        <end position="103"/>
    </location>
</feature>
<dbReference type="RefSeq" id="WP_012489331.1">
    <property type="nucleotide sequence ID" value="NC_010995.1"/>
</dbReference>
<name>B3PIM9_CELJU</name>
<dbReference type="KEGG" id="cja:CJA_3761"/>
<dbReference type="OrthoDB" id="5700253at2"/>
<dbReference type="Proteomes" id="UP000001036">
    <property type="component" value="Chromosome"/>
</dbReference>
<dbReference type="EMBL" id="CP000934">
    <property type="protein sequence ID" value="ACE84793.1"/>
    <property type="molecule type" value="Genomic_DNA"/>
</dbReference>
<dbReference type="SUPFAM" id="SSF48371">
    <property type="entry name" value="ARM repeat"/>
    <property type="match status" value="1"/>
</dbReference>
<evidence type="ECO:0000256" key="1">
    <source>
        <dbReference type="SAM" id="MobiDB-lite"/>
    </source>
</evidence>
<reference evidence="2 3" key="1">
    <citation type="journal article" date="2008" name="J. Bacteriol.">
        <title>Insights into plant cell wall degradation from the genome sequence of the soil bacterium Cellvibrio japonicus.</title>
        <authorList>
            <person name="Deboy R.T."/>
            <person name="Mongodin E.F."/>
            <person name="Fouts D.E."/>
            <person name="Tailford L.E."/>
            <person name="Khouri H."/>
            <person name="Emerson J.B."/>
            <person name="Mohamoud Y."/>
            <person name="Watkins K."/>
            <person name="Henrissat B."/>
            <person name="Gilbert H.J."/>
            <person name="Nelson K.E."/>
        </authorList>
    </citation>
    <scope>NUCLEOTIDE SEQUENCE [LARGE SCALE GENOMIC DNA]</scope>
    <source>
        <strain evidence="2 3">Ueda107</strain>
    </source>
</reference>
<dbReference type="AlphaFoldDB" id="B3PIM9"/>
<dbReference type="HOGENOM" id="CLU_899234_0_0_6"/>
<accession>B3PIM9</accession>
<keyword evidence="3" id="KW-1185">Reference proteome</keyword>
<evidence type="ECO:0000313" key="2">
    <source>
        <dbReference type="EMBL" id="ACE84793.1"/>
    </source>
</evidence>
<dbReference type="InterPro" id="IPR016024">
    <property type="entry name" value="ARM-type_fold"/>
</dbReference>
<organism evidence="2 3">
    <name type="scientific">Cellvibrio japonicus (strain Ueda107)</name>
    <name type="common">Pseudomonas fluorescens subsp. cellulosa</name>
    <dbReference type="NCBI Taxonomy" id="498211"/>
    <lineage>
        <taxon>Bacteria</taxon>
        <taxon>Pseudomonadati</taxon>
        <taxon>Pseudomonadota</taxon>
        <taxon>Gammaproteobacteria</taxon>
        <taxon>Cellvibrionales</taxon>
        <taxon>Cellvibrionaceae</taxon>
        <taxon>Cellvibrio</taxon>
    </lineage>
</organism>
<evidence type="ECO:0008006" key="4">
    <source>
        <dbReference type="Google" id="ProtNLM"/>
    </source>
</evidence>
<protein>
    <recommendedName>
        <fullName evidence="4">HEAT repeat domain-containing protein</fullName>
    </recommendedName>
</protein>
<dbReference type="Gene3D" id="1.25.10.10">
    <property type="entry name" value="Leucine-rich Repeat Variant"/>
    <property type="match status" value="1"/>
</dbReference>